<evidence type="ECO:0000256" key="6">
    <source>
        <dbReference type="SAM" id="Phobius"/>
    </source>
</evidence>
<dbReference type="Pfam" id="PF13469">
    <property type="entry name" value="Sulfotransfer_3"/>
    <property type="match status" value="1"/>
</dbReference>
<keyword evidence="7" id="KW-1185">Reference proteome</keyword>
<keyword evidence="3 5" id="KW-0808">Transferase</keyword>
<keyword evidence="6" id="KW-0812">Transmembrane</keyword>
<feature type="transmembrane region" description="Helical" evidence="6">
    <location>
        <begin position="6"/>
        <end position="26"/>
    </location>
</feature>
<dbReference type="EC" id="2.8.2.20" evidence="2 5"/>
<name>A0ABM4DF87_HYDVU</name>
<organism evidence="7 8">
    <name type="scientific">Hydra vulgaris</name>
    <name type="common">Hydra</name>
    <name type="synonym">Hydra attenuata</name>
    <dbReference type="NCBI Taxonomy" id="6087"/>
    <lineage>
        <taxon>Eukaryota</taxon>
        <taxon>Metazoa</taxon>
        <taxon>Cnidaria</taxon>
        <taxon>Hydrozoa</taxon>
        <taxon>Hydroidolina</taxon>
        <taxon>Anthoathecata</taxon>
        <taxon>Aplanulata</taxon>
        <taxon>Hydridae</taxon>
        <taxon>Hydra</taxon>
    </lineage>
</organism>
<reference evidence="8" key="1">
    <citation type="submission" date="2025-08" db="UniProtKB">
        <authorList>
            <consortium name="RefSeq"/>
        </authorList>
    </citation>
    <scope>IDENTIFICATION</scope>
</reference>
<evidence type="ECO:0000256" key="1">
    <source>
        <dbReference type="ARBA" id="ARBA00009988"/>
    </source>
</evidence>
<sequence>MLLRLNIFTSLMIASAVILVFMNSLVERYGRRVQRVLRLEIREPFVYESFQLERQTDSEKSTIPKKKVFSTPNFSKLKTFLLFIGYPRSGSTLTGSLLDAHPSVIIANEYNLLSKWKNFTDKQKNKYYICNQLWNNSVAETRHQRAVSKKYFFQYYVPGLWQGLYQDPIQVIGDKKCSTTTRALANNKNYYNELKAALKTQIKFIHIIRNPFDNVATMMLRASHNGLRIKVEKEKKKIYNLGELKKQTRIYLNLVDMNVKLRKQYTGQILDVYYGNIIMDAKKSLLRICEFLEIICDNEYLEKASSIVFKNETFTRRYVYWDEHIKRKILDKIENVTFLNGFKFNVS</sequence>
<comment type="similarity">
    <text evidence="1 5">Belongs to the protein sulfotransferase family.</text>
</comment>
<dbReference type="GeneID" id="100215248"/>
<dbReference type="RefSeq" id="XP_065673081.1">
    <property type="nucleotide sequence ID" value="XM_065817009.1"/>
</dbReference>
<evidence type="ECO:0000256" key="5">
    <source>
        <dbReference type="RuleBase" id="RU365018"/>
    </source>
</evidence>
<evidence type="ECO:0000256" key="4">
    <source>
        <dbReference type="ARBA" id="ARBA00048460"/>
    </source>
</evidence>
<protein>
    <recommendedName>
        <fullName evidence="2 5">Protein-tyrosine sulfotransferase</fullName>
        <ecNumber evidence="2 5">2.8.2.20</ecNumber>
    </recommendedName>
</protein>
<comment type="catalytic activity">
    <reaction evidence="4 5">
        <text>L-tyrosyl-[protein] + 3'-phosphoadenylyl sulfate = O-sulfo-L-tyrosine-[protein] + adenosine 3',5'-bisphosphate + H(+)</text>
        <dbReference type="Rhea" id="RHEA:16801"/>
        <dbReference type="Rhea" id="RHEA-COMP:10136"/>
        <dbReference type="Rhea" id="RHEA-COMP:11688"/>
        <dbReference type="ChEBI" id="CHEBI:15378"/>
        <dbReference type="ChEBI" id="CHEBI:46858"/>
        <dbReference type="ChEBI" id="CHEBI:58339"/>
        <dbReference type="ChEBI" id="CHEBI:58343"/>
        <dbReference type="ChEBI" id="CHEBI:65286"/>
        <dbReference type="EC" id="2.8.2.20"/>
    </reaction>
</comment>
<dbReference type="Proteomes" id="UP001652625">
    <property type="component" value="Chromosome 13"/>
</dbReference>
<dbReference type="PANTHER" id="PTHR12788">
    <property type="entry name" value="PROTEIN-TYROSINE SULFOTRANSFERASE 2"/>
    <property type="match status" value="1"/>
</dbReference>
<evidence type="ECO:0000256" key="2">
    <source>
        <dbReference type="ARBA" id="ARBA00013262"/>
    </source>
</evidence>
<dbReference type="InterPro" id="IPR026634">
    <property type="entry name" value="TPST-like"/>
</dbReference>
<dbReference type="Gene3D" id="3.40.50.300">
    <property type="entry name" value="P-loop containing nucleotide triphosphate hydrolases"/>
    <property type="match status" value="1"/>
</dbReference>
<keyword evidence="6" id="KW-0472">Membrane</keyword>
<evidence type="ECO:0000256" key="3">
    <source>
        <dbReference type="ARBA" id="ARBA00022679"/>
    </source>
</evidence>
<comment type="function">
    <text evidence="5">Catalyzes the O-sulfation of tyrosine residues within acidic motifs of polypeptides, using 3'-phosphoadenylyl sulfate (PAPS) as cosubstrate.</text>
</comment>
<evidence type="ECO:0000313" key="8">
    <source>
        <dbReference type="RefSeq" id="XP_065673081.1"/>
    </source>
</evidence>
<dbReference type="InterPro" id="IPR027417">
    <property type="entry name" value="P-loop_NTPase"/>
</dbReference>
<dbReference type="SUPFAM" id="SSF52540">
    <property type="entry name" value="P-loop containing nucleoside triphosphate hydrolases"/>
    <property type="match status" value="1"/>
</dbReference>
<gene>
    <name evidence="8" type="primary">LOC100215248</name>
</gene>
<dbReference type="PANTHER" id="PTHR12788:SF8">
    <property type="entry name" value="PROTEIN-TYROSINE SULFOTRANSFERASE"/>
    <property type="match status" value="1"/>
</dbReference>
<accession>A0ABM4DF87</accession>
<keyword evidence="6" id="KW-1133">Transmembrane helix</keyword>
<proteinExistence type="inferred from homology"/>
<evidence type="ECO:0000313" key="7">
    <source>
        <dbReference type="Proteomes" id="UP001652625"/>
    </source>
</evidence>